<accession>A0A5C7DXU5</accession>
<dbReference type="AlphaFoldDB" id="A0A5C7DXU5"/>
<feature type="compositionally biased region" description="Low complexity" evidence="1">
    <location>
        <begin position="97"/>
        <end position="108"/>
    </location>
</feature>
<name>A0A5C7DXU5_9BACT</name>
<proteinExistence type="predicted"/>
<reference evidence="2 3" key="1">
    <citation type="submission" date="2019-07" db="EMBL/GenBank/DDBJ databases">
        <title>Rapid identification of Enteric Bacteria from Whole Genome Sequences (WGS) using Average Nucleotide Identity (ANI).</title>
        <authorList>
            <person name="Lane C."/>
        </authorList>
    </citation>
    <scope>NUCLEOTIDE SEQUENCE [LARGE SCALE GENOMIC DNA]</scope>
    <source>
        <strain evidence="2 3">2016D-0250</strain>
    </source>
</reference>
<gene>
    <name evidence="2" type="ORF">FPD46_01750</name>
</gene>
<evidence type="ECO:0000313" key="2">
    <source>
        <dbReference type="EMBL" id="TXE83806.1"/>
    </source>
</evidence>
<feature type="compositionally biased region" description="Acidic residues" evidence="1">
    <location>
        <begin position="82"/>
        <end position="91"/>
    </location>
</feature>
<evidence type="ECO:0000256" key="1">
    <source>
        <dbReference type="SAM" id="MobiDB-lite"/>
    </source>
</evidence>
<sequence>MPISPIGGIHFANQNAPIHSAQASNELAKDSFATLVNMSEFQAKEKAVEKLEKVNQTHEVSDEVKERQEEEKKHSKHHQEQTSEDEEEQTQDELSSKSKSSHLLDLSI</sequence>
<dbReference type="Proteomes" id="UP000321310">
    <property type="component" value="Unassembled WGS sequence"/>
</dbReference>
<dbReference type="EMBL" id="VOWB01000023">
    <property type="protein sequence ID" value="TXE83806.1"/>
    <property type="molecule type" value="Genomic_DNA"/>
</dbReference>
<organism evidence="2 3">
    <name type="scientific">Campylobacter peloridis</name>
    <dbReference type="NCBI Taxonomy" id="488546"/>
    <lineage>
        <taxon>Bacteria</taxon>
        <taxon>Pseudomonadati</taxon>
        <taxon>Campylobacterota</taxon>
        <taxon>Epsilonproteobacteria</taxon>
        <taxon>Campylobacterales</taxon>
        <taxon>Campylobacteraceae</taxon>
        <taxon>Campylobacter</taxon>
    </lineage>
</organism>
<evidence type="ECO:0000313" key="3">
    <source>
        <dbReference type="Proteomes" id="UP000321310"/>
    </source>
</evidence>
<comment type="caution">
    <text evidence="2">The sequence shown here is derived from an EMBL/GenBank/DDBJ whole genome shotgun (WGS) entry which is preliminary data.</text>
</comment>
<protein>
    <submittedName>
        <fullName evidence="2">Uncharacterized protein</fullName>
    </submittedName>
</protein>
<feature type="region of interest" description="Disordered" evidence="1">
    <location>
        <begin position="52"/>
        <end position="108"/>
    </location>
</feature>
<dbReference type="RefSeq" id="WP_147575066.1">
    <property type="nucleotide sequence ID" value="NZ_VOWB01000023.1"/>
</dbReference>
<feature type="compositionally biased region" description="Basic and acidic residues" evidence="1">
    <location>
        <begin position="52"/>
        <end position="81"/>
    </location>
</feature>